<dbReference type="EMBL" id="MT144666">
    <property type="protein sequence ID" value="QJH96903.1"/>
    <property type="molecule type" value="Genomic_DNA"/>
</dbReference>
<gene>
    <name evidence="2" type="ORF">MM415A01139_0012</name>
    <name evidence="3" type="ORF">MM415B06510_0003</name>
    <name evidence="1" type="ORF">TM448A00527_0014</name>
    <name evidence="4" type="ORF">TM448B00869_0029</name>
</gene>
<evidence type="ECO:0000313" key="1">
    <source>
        <dbReference type="EMBL" id="QJA46808.1"/>
    </source>
</evidence>
<dbReference type="EMBL" id="MT143472">
    <property type="protein sequence ID" value="QJA97202.1"/>
    <property type="molecule type" value="Genomic_DNA"/>
</dbReference>
<dbReference type="EMBL" id="MT142320">
    <property type="protein sequence ID" value="QJA78094.1"/>
    <property type="molecule type" value="Genomic_DNA"/>
</dbReference>
<dbReference type="EMBL" id="MT144022">
    <property type="protein sequence ID" value="QJA46808.1"/>
    <property type="molecule type" value="Genomic_DNA"/>
</dbReference>
<organism evidence="1">
    <name type="scientific">viral metagenome</name>
    <dbReference type="NCBI Taxonomy" id="1070528"/>
    <lineage>
        <taxon>unclassified sequences</taxon>
        <taxon>metagenomes</taxon>
        <taxon>organismal metagenomes</taxon>
    </lineage>
</organism>
<evidence type="ECO:0000313" key="4">
    <source>
        <dbReference type="EMBL" id="QJH96903.1"/>
    </source>
</evidence>
<reference evidence="1" key="1">
    <citation type="submission" date="2020-03" db="EMBL/GenBank/DDBJ databases">
        <title>The deep terrestrial virosphere.</title>
        <authorList>
            <person name="Holmfeldt K."/>
            <person name="Nilsson E."/>
            <person name="Simone D."/>
            <person name="Lopez-Fernandez M."/>
            <person name="Wu X."/>
            <person name="de Brujin I."/>
            <person name="Lundin D."/>
            <person name="Andersson A."/>
            <person name="Bertilsson S."/>
            <person name="Dopson M."/>
        </authorList>
    </citation>
    <scope>NUCLEOTIDE SEQUENCE</scope>
    <source>
        <strain evidence="2">MM415A01139</strain>
        <strain evidence="3">MM415B06510</strain>
        <strain evidence="1">TM448A00527</strain>
        <strain evidence="4">TM448B00869</strain>
    </source>
</reference>
<name>A0A6H1ZGZ7_9ZZZZ</name>
<protein>
    <submittedName>
        <fullName evidence="1">Uncharacterized protein</fullName>
    </submittedName>
</protein>
<sequence length="70" mass="8153">MNKEQLRSELYEIGMDFMVGCCPPVDITNELLKRNIDKLKDLQRRAYPQESTFSFDVDSENKSHGCHGHH</sequence>
<proteinExistence type="predicted"/>
<evidence type="ECO:0000313" key="3">
    <source>
        <dbReference type="EMBL" id="QJA97202.1"/>
    </source>
</evidence>
<evidence type="ECO:0000313" key="2">
    <source>
        <dbReference type="EMBL" id="QJA78094.1"/>
    </source>
</evidence>
<accession>A0A6H1ZGZ7</accession>
<dbReference type="AlphaFoldDB" id="A0A6H1ZGZ7"/>